<feature type="transmembrane region" description="Helical" evidence="1">
    <location>
        <begin position="41"/>
        <end position="61"/>
    </location>
</feature>
<name>A0AA35G9N5_9FIRM</name>
<protein>
    <submittedName>
        <fullName evidence="2">Uncharacterized protein</fullName>
    </submittedName>
</protein>
<keyword evidence="1" id="KW-1133">Transmembrane helix</keyword>
<keyword evidence="1" id="KW-0472">Membrane</keyword>
<dbReference type="EMBL" id="AP025628">
    <property type="protein sequence ID" value="BDG62271.1"/>
    <property type="molecule type" value="Genomic_DNA"/>
</dbReference>
<keyword evidence="3" id="KW-1185">Reference proteome</keyword>
<dbReference type="RefSeq" id="WP_264842864.1">
    <property type="nucleotide sequence ID" value="NZ_AP025628.1"/>
</dbReference>
<evidence type="ECO:0000256" key="1">
    <source>
        <dbReference type="SAM" id="Phobius"/>
    </source>
</evidence>
<gene>
    <name evidence="2" type="ORF">caldi_33610</name>
</gene>
<accession>A0AA35G9N5</accession>
<evidence type="ECO:0000313" key="2">
    <source>
        <dbReference type="EMBL" id="BDG62271.1"/>
    </source>
</evidence>
<keyword evidence="1" id="KW-0812">Transmembrane</keyword>
<evidence type="ECO:0000313" key="3">
    <source>
        <dbReference type="Proteomes" id="UP001163687"/>
    </source>
</evidence>
<dbReference type="KEGG" id="cmic:caldi_33610"/>
<reference evidence="2" key="1">
    <citation type="submission" date="2022-03" db="EMBL/GenBank/DDBJ databases">
        <title>Complete genome sequence of Caldinitratiruptor microaerophilus.</title>
        <authorList>
            <person name="Mukaiyama R."/>
            <person name="Nishiyama T."/>
            <person name="Ueda K."/>
        </authorList>
    </citation>
    <scope>NUCLEOTIDE SEQUENCE</scope>
    <source>
        <strain evidence="2">JCM 16183</strain>
    </source>
</reference>
<organism evidence="2 3">
    <name type="scientific">Caldinitratiruptor microaerophilus</name>
    <dbReference type="NCBI Taxonomy" id="671077"/>
    <lineage>
        <taxon>Bacteria</taxon>
        <taxon>Bacillati</taxon>
        <taxon>Bacillota</taxon>
        <taxon>Clostridia</taxon>
        <taxon>Eubacteriales</taxon>
        <taxon>Symbiobacteriaceae</taxon>
        <taxon>Caldinitratiruptor</taxon>
    </lineage>
</organism>
<dbReference type="AlphaFoldDB" id="A0AA35G9N5"/>
<proteinExistence type="predicted"/>
<sequence length="323" mass="34707">MDPWERRLADALRDVPEWPGDPEQLWARVEPRLRRPLWRRLVARAGLVPAAALAAALVLLWRPAPTGIPGAEPAAGAGGADPAAGIRASAGVLDPPEAGRPLRFAVVVGTAGGRPVQVDGGVLEVRAGTGALVWQAPLPELALRELRGPEAVRTHIVWPGGPEPGHYRAEVSVRPAGMAGGAGVGVGFTEFFVPFPPGSRRVGEVPLGGPQTRAGVTAVPERLRLTPDLTRLHFVLQGERLAGGFQWTLRTPDGTESQAFRSEYRLVDGRLEGIADFEPTPAWTRRLILRLHRVGVHASPSLRTVEELPHTWEWEVSLDPAKA</sequence>
<dbReference type="Proteomes" id="UP001163687">
    <property type="component" value="Chromosome"/>
</dbReference>